<dbReference type="InterPro" id="IPR016047">
    <property type="entry name" value="M23ase_b-sheet_dom"/>
</dbReference>
<dbReference type="CDD" id="cd12797">
    <property type="entry name" value="M23_peptidase"/>
    <property type="match status" value="1"/>
</dbReference>
<organism evidence="4 5">
    <name type="scientific">Sphingomonas caseinilyticus</name>
    <dbReference type="NCBI Taxonomy" id="2908205"/>
    <lineage>
        <taxon>Bacteria</taxon>
        <taxon>Pseudomonadati</taxon>
        <taxon>Pseudomonadota</taxon>
        <taxon>Alphaproteobacteria</taxon>
        <taxon>Sphingomonadales</taxon>
        <taxon>Sphingomonadaceae</taxon>
        <taxon>Sphingomonas</taxon>
    </lineage>
</organism>
<comment type="caution">
    <text evidence="4">The sequence shown here is derived from an EMBL/GenBank/DDBJ whole genome shotgun (WGS) entry which is preliminary data.</text>
</comment>
<evidence type="ECO:0000259" key="3">
    <source>
        <dbReference type="Pfam" id="PF01551"/>
    </source>
</evidence>
<keyword evidence="2" id="KW-0732">Signal</keyword>
<proteinExistence type="predicted"/>
<feature type="signal peptide" evidence="2">
    <location>
        <begin position="1"/>
        <end position="23"/>
    </location>
</feature>
<reference evidence="4 5" key="1">
    <citation type="submission" date="2022-05" db="EMBL/GenBank/DDBJ databases">
        <authorList>
            <person name="Jo J.-H."/>
            <person name="Im W.-T."/>
        </authorList>
    </citation>
    <scope>NUCLEOTIDE SEQUENCE [LARGE SCALE GENOMIC DNA]</scope>
    <source>
        <strain evidence="4 5">NSE70-1</strain>
    </source>
</reference>
<accession>A0ABT0RW11</accession>
<keyword evidence="5" id="KW-1185">Reference proteome</keyword>
<feature type="domain" description="M23ase beta-sheet core" evidence="3">
    <location>
        <begin position="293"/>
        <end position="361"/>
    </location>
</feature>
<protein>
    <submittedName>
        <fullName evidence="4">Peptidoglycan DD-metalloendopeptidase family protein</fullName>
    </submittedName>
</protein>
<evidence type="ECO:0000256" key="1">
    <source>
        <dbReference type="SAM" id="Coils"/>
    </source>
</evidence>
<dbReference type="InterPro" id="IPR011055">
    <property type="entry name" value="Dup_hybrid_motif"/>
</dbReference>
<dbReference type="Pfam" id="PF01551">
    <property type="entry name" value="Peptidase_M23"/>
    <property type="match status" value="1"/>
</dbReference>
<sequence>MRRRSACLLLVIPVLLSAASAPVITVTETADAALARARTEAGQAANRLTKLQAEAARAGSEADRLKSQQAAAAAAIEETEAKIAEQDAEMRLARAQIVLAEQRLAVRRAPLAALLAGLATMGRQPPILALADQGSVEEMIRVKALLDATMPVIERRSAMLRNDVESRRRSADAVDRVRSELAASRTLLDQRRQRFAELEAAATDRAAQLAGEAFGAGDRVLASDEAVALASSTAEADRSARAAAARLTDLEFAPARPMRGDSALPPSDFAYSLPVEAPLIEGLGSVNKAGISSRGLRFATSRGAAVVAPAEGEIVFAAPYRGNDGIVIIDHGGGRTSLLLGVSSEKPRGSKVRRGEFIGRALGPLGVELRLNGVPQSPALIAASSVPLSNGGNSR</sequence>
<evidence type="ECO:0000313" key="4">
    <source>
        <dbReference type="EMBL" id="MCL6699230.1"/>
    </source>
</evidence>
<dbReference type="Gene3D" id="2.70.70.10">
    <property type="entry name" value="Glucose Permease (Domain IIA)"/>
    <property type="match status" value="1"/>
</dbReference>
<keyword evidence="1" id="KW-0175">Coiled coil</keyword>
<dbReference type="Proteomes" id="UP001203410">
    <property type="component" value="Unassembled WGS sequence"/>
</dbReference>
<dbReference type="SUPFAM" id="SSF51261">
    <property type="entry name" value="Duplicated hybrid motif"/>
    <property type="match status" value="1"/>
</dbReference>
<feature type="coiled-coil region" evidence="1">
    <location>
        <begin position="34"/>
        <end position="103"/>
    </location>
</feature>
<gene>
    <name evidence="4" type="ORF">LZ496_10615</name>
</gene>
<name>A0ABT0RW11_9SPHN</name>
<dbReference type="Gene3D" id="6.10.250.3150">
    <property type="match status" value="1"/>
</dbReference>
<dbReference type="RefSeq" id="WP_249904654.1">
    <property type="nucleotide sequence ID" value="NZ_JAMGBA010000002.1"/>
</dbReference>
<dbReference type="EMBL" id="JAMGBA010000002">
    <property type="protein sequence ID" value="MCL6699230.1"/>
    <property type="molecule type" value="Genomic_DNA"/>
</dbReference>
<feature type="chain" id="PRO_5046191270" evidence="2">
    <location>
        <begin position="24"/>
        <end position="395"/>
    </location>
</feature>
<evidence type="ECO:0000313" key="5">
    <source>
        <dbReference type="Proteomes" id="UP001203410"/>
    </source>
</evidence>
<evidence type="ECO:0000256" key="2">
    <source>
        <dbReference type="SAM" id="SignalP"/>
    </source>
</evidence>